<name>A0ABU0UK94_9HYPH</name>
<sequence length="44" mass="4687">MAPCLSVSSLQRMSGDHGIPDMLYVVVFAALSDAEAITFGLEML</sequence>
<organism evidence="1 2">
    <name type="scientific">Agrobacterium larrymoorei</name>
    <dbReference type="NCBI Taxonomy" id="160699"/>
    <lineage>
        <taxon>Bacteria</taxon>
        <taxon>Pseudomonadati</taxon>
        <taxon>Pseudomonadota</taxon>
        <taxon>Alphaproteobacteria</taxon>
        <taxon>Hyphomicrobiales</taxon>
        <taxon>Rhizobiaceae</taxon>
        <taxon>Rhizobium/Agrobacterium group</taxon>
        <taxon>Agrobacterium</taxon>
    </lineage>
</organism>
<dbReference type="EMBL" id="JAUTBL010000002">
    <property type="protein sequence ID" value="MDQ1185367.1"/>
    <property type="molecule type" value="Genomic_DNA"/>
</dbReference>
<comment type="caution">
    <text evidence="1">The sequence shown here is derived from an EMBL/GenBank/DDBJ whole genome shotgun (WGS) entry which is preliminary data.</text>
</comment>
<reference evidence="1 2" key="1">
    <citation type="submission" date="2023-07" db="EMBL/GenBank/DDBJ databases">
        <title>Functional and genomic diversity of the sorghum phyllosphere microbiome.</title>
        <authorList>
            <person name="Shade A."/>
        </authorList>
    </citation>
    <scope>NUCLEOTIDE SEQUENCE [LARGE SCALE GENOMIC DNA]</scope>
    <source>
        <strain evidence="1 2">SORGH_AS_1126</strain>
    </source>
</reference>
<evidence type="ECO:0000313" key="2">
    <source>
        <dbReference type="Proteomes" id="UP001224781"/>
    </source>
</evidence>
<evidence type="ECO:0000313" key="1">
    <source>
        <dbReference type="EMBL" id="MDQ1185367.1"/>
    </source>
</evidence>
<proteinExistence type="predicted"/>
<gene>
    <name evidence="1" type="ORF">QE408_002510</name>
</gene>
<keyword evidence="2" id="KW-1185">Reference proteome</keyword>
<accession>A0ABU0UK94</accession>
<protein>
    <submittedName>
        <fullName evidence="1">Uncharacterized protein</fullName>
    </submittedName>
</protein>
<dbReference type="Proteomes" id="UP001224781">
    <property type="component" value="Unassembled WGS sequence"/>
</dbReference>